<dbReference type="InParanoid" id="E2BCX2"/>
<dbReference type="EMBL" id="GL447435">
    <property type="protein sequence ID" value="EFN86458.1"/>
    <property type="molecule type" value="Genomic_DNA"/>
</dbReference>
<feature type="region of interest" description="Disordered" evidence="1">
    <location>
        <begin position="242"/>
        <end position="319"/>
    </location>
</feature>
<feature type="compositionally biased region" description="Basic residues" evidence="1">
    <location>
        <begin position="32"/>
        <end position="48"/>
    </location>
</feature>
<feature type="region of interest" description="Disordered" evidence="1">
    <location>
        <begin position="1"/>
        <end position="89"/>
    </location>
</feature>
<reference evidence="2 3" key="1">
    <citation type="journal article" date="2010" name="Science">
        <title>Genomic comparison of the ants Camponotus floridanus and Harpegnathos saltator.</title>
        <authorList>
            <person name="Bonasio R."/>
            <person name="Zhang G."/>
            <person name="Ye C."/>
            <person name="Mutti N.S."/>
            <person name="Fang X."/>
            <person name="Qin N."/>
            <person name="Donahue G."/>
            <person name="Yang P."/>
            <person name="Li Q."/>
            <person name="Li C."/>
            <person name="Zhang P."/>
            <person name="Huang Z."/>
            <person name="Berger S.L."/>
            <person name="Reinberg D."/>
            <person name="Wang J."/>
            <person name="Liebig J."/>
        </authorList>
    </citation>
    <scope>NUCLEOTIDE SEQUENCE [LARGE SCALE GENOMIC DNA]</scope>
    <source>
        <strain evidence="2 3">R22 G/1</strain>
    </source>
</reference>
<dbReference type="Proteomes" id="UP000008237">
    <property type="component" value="Unassembled WGS sequence"/>
</dbReference>
<feature type="compositionally biased region" description="Basic and acidic residues" evidence="1">
    <location>
        <begin position="161"/>
        <end position="175"/>
    </location>
</feature>
<accession>E2BCX2</accession>
<feature type="region of interest" description="Disordered" evidence="1">
    <location>
        <begin position="111"/>
        <end position="228"/>
    </location>
</feature>
<feature type="compositionally biased region" description="Acidic residues" evidence="1">
    <location>
        <begin position="129"/>
        <end position="142"/>
    </location>
</feature>
<feature type="compositionally biased region" description="Basic and acidic residues" evidence="1">
    <location>
        <begin position="56"/>
        <end position="74"/>
    </location>
</feature>
<name>E2BCX2_HARSA</name>
<feature type="compositionally biased region" description="Polar residues" evidence="1">
    <location>
        <begin position="291"/>
        <end position="302"/>
    </location>
</feature>
<keyword evidence="3" id="KW-1185">Reference proteome</keyword>
<organism evidence="3">
    <name type="scientific">Harpegnathos saltator</name>
    <name type="common">Jerdon's jumping ant</name>
    <dbReference type="NCBI Taxonomy" id="610380"/>
    <lineage>
        <taxon>Eukaryota</taxon>
        <taxon>Metazoa</taxon>
        <taxon>Ecdysozoa</taxon>
        <taxon>Arthropoda</taxon>
        <taxon>Hexapoda</taxon>
        <taxon>Insecta</taxon>
        <taxon>Pterygota</taxon>
        <taxon>Neoptera</taxon>
        <taxon>Endopterygota</taxon>
        <taxon>Hymenoptera</taxon>
        <taxon>Apocrita</taxon>
        <taxon>Aculeata</taxon>
        <taxon>Formicoidea</taxon>
        <taxon>Formicidae</taxon>
        <taxon>Ponerinae</taxon>
        <taxon>Ponerini</taxon>
        <taxon>Harpegnathos</taxon>
    </lineage>
</organism>
<gene>
    <name evidence="2" type="ORF">EAI_06656</name>
</gene>
<protein>
    <submittedName>
        <fullName evidence="2">Uncharacterized protein</fullName>
    </submittedName>
</protein>
<evidence type="ECO:0000313" key="2">
    <source>
        <dbReference type="EMBL" id="EFN86458.1"/>
    </source>
</evidence>
<evidence type="ECO:0000313" key="3">
    <source>
        <dbReference type="Proteomes" id="UP000008237"/>
    </source>
</evidence>
<dbReference type="AlphaFoldDB" id="E2BCX2"/>
<proteinExistence type="predicted"/>
<sequence>MLRRTYAEVVGGSTSSDDRKGPPLLMGPTPAKVRKERAVVRTKRRRRVIKDTFSSSKDERRERREAAQRGERVYNDNLPEETPPPVYRPPFKEVQKALDVSLAAMGVSEYDRATGEAGEGCGGKKGEDIGQEGAEEEEEGEGQEGLAGDCGKRAGKAATSSKEKSKLDPIQEALHKALQGDPQKETTTQEQWLKTDVQAKGEVKPASPSTRVEDTEMEIPLTPSDELVERMMEESISWRVKRKRGTTDEVAPPAWEQEEGNSSPVDTTKKVGILRASESAKASDEEGTIIAETTSEGDTASEFTPDLPSGGMVRSEGLT</sequence>
<evidence type="ECO:0000256" key="1">
    <source>
        <dbReference type="SAM" id="MobiDB-lite"/>
    </source>
</evidence>